<feature type="transmembrane region" description="Helical" evidence="1">
    <location>
        <begin position="123"/>
        <end position="143"/>
    </location>
</feature>
<proteinExistence type="predicted"/>
<dbReference type="AlphaFoldDB" id="X1P6Q5"/>
<organism evidence="2">
    <name type="scientific">marine sediment metagenome</name>
    <dbReference type="NCBI Taxonomy" id="412755"/>
    <lineage>
        <taxon>unclassified sequences</taxon>
        <taxon>metagenomes</taxon>
        <taxon>ecological metagenomes</taxon>
    </lineage>
</organism>
<name>X1P6Q5_9ZZZZ</name>
<comment type="caution">
    <text evidence="2">The sequence shown here is derived from an EMBL/GenBank/DDBJ whole genome shotgun (WGS) entry which is preliminary data.</text>
</comment>
<dbReference type="EMBL" id="BARV01033558">
    <property type="protein sequence ID" value="GAI51518.1"/>
    <property type="molecule type" value="Genomic_DNA"/>
</dbReference>
<protein>
    <submittedName>
        <fullName evidence="2">Uncharacterized protein</fullName>
    </submittedName>
</protein>
<feature type="non-terminal residue" evidence="2">
    <location>
        <position position="1"/>
    </location>
</feature>
<reference evidence="2" key="1">
    <citation type="journal article" date="2014" name="Front. Microbiol.">
        <title>High frequency of phylogenetically diverse reductive dehalogenase-homologous genes in deep subseafloor sedimentary metagenomes.</title>
        <authorList>
            <person name="Kawai M."/>
            <person name="Futagami T."/>
            <person name="Toyoda A."/>
            <person name="Takaki Y."/>
            <person name="Nishi S."/>
            <person name="Hori S."/>
            <person name="Arai W."/>
            <person name="Tsubouchi T."/>
            <person name="Morono Y."/>
            <person name="Uchiyama I."/>
            <person name="Ito T."/>
            <person name="Fujiyama A."/>
            <person name="Inagaki F."/>
            <person name="Takami H."/>
        </authorList>
    </citation>
    <scope>NUCLEOTIDE SEQUENCE</scope>
    <source>
        <strain evidence="2">Expedition CK06-06</strain>
    </source>
</reference>
<evidence type="ECO:0000313" key="2">
    <source>
        <dbReference type="EMBL" id="GAI51518.1"/>
    </source>
</evidence>
<accession>X1P6Q5</accession>
<sequence length="191" mass="22976">KYLKLLEMTEKEHKLIEYIKESQLIFPEIEEFVGNYDTHKETIKKTFKELGKSIAKIDVKNIKNILSANLQTRTMLHEWLDDDQRILKDVEILISSNKSILPENIPEEQKYSFIENLRRRRKYFLNFVNMFTLAMITYPHAIYTRYPNDILSPHEYNKRLGIVSCYNKILKLLNKTIKWYGEDLKESQIWL</sequence>
<gene>
    <name evidence="2" type="ORF">S06H3_52727</name>
</gene>
<keyword evidence="1" id="KW-0812">Transmembrane</keyword>
<keyword evidence="1" id="KW-1133">Transmembrane helix</keyword>
<keyword evidence="1" id="KW-0472">Membrane</keyword>
<evidence type="ECO:0000256" key="1">
    <source>
        <dbReference type="SAM" id="Phobius"/>
    </source>
</evidence>